<dbReference type="InterPro" id="IPR036047">
    <property type="entry name" value="F-box-like_dom_sf"/>
</dbReference>
<evidence type="ECO:0000313" key="3">
    <source>
        <dbReference type="Proteomes" id="UP000324897"/>
    </source>
</evidence>
<accession>A0A5J9VA62</accession>
<dbReference type="PROSITE" id="PS50181">
    <property type="entry name" value="FBOX"/>
    <property type="match status" value="1"/>
</dbReference>
<dbReference type="InterPro" id="IPR055411">
    <property type="entry name" value="LRR_FXL15/At3g58940/PEG3-like"/>
</dbReference>
<name>A0A5J9VA62_9POAL</name>
<dbReference type="InterPro" id="IPR055312">
    <property type="entry name" value="FBL15-like"/>
</dbReference>
<dbReference type="InterPro" id="IPR001810">
    <property type="entry name" value="F-box_dom"/>
</dbReference>
<dbReference type="CDD" id="cd22160">
    <property type="entry name" value="F-box_AtFBL13-like"/>
    <property type="match status" value="1"/>
</dbReference>
<dbReference type="InterPro" id="IPR053781">
    <property type="entry name" value="F-box_AtFBL13-like"/>
</dbReference>
<dbReference type="Pfam" id="PF24758">
    <property type="entry name" value="LRR_At5g56370"/>
    <property type="match status" value="1"/>
</dbReference>
<dbReference type="PANTHER" id="PTHR34709">
    <property type="entry name" value="OS10G0396666 PROTEIN"/>
    <property type="match status" value="1"/>
</dbReference>
<dbReference type="Gene3D" id="1.20.1280.50">
    <property type="match status" value="1"/>
</dbReference>
<dbReference type="SUPFAM" id="SSF81383">
    <property type="entry name" value="F-box domain"/>
    <property type="match status" value="1"/>
</dbReference>
<keyword evidence="3" id="KW-1185">Reference proteome</keyword>
<dbReference type="AlphaFoldDB" id="A0A5J9VA62"/>
<evidence type="ECO:0000313" key="2">
    <source>
        <dbReference type="EMBL" id="TVU32307.1"/>
    </source>
</evidence>
<dbReference type="Gramene" id="TVU32307">
    <property type="protein sequence ID" value="TVU32307"/>
    <property type="gene ID" value="EJB05_24032"/>
</dbReference>
<protein>
    <recommendedName>
        <fullName evidence="1">F-box domain-containing protein</fullName>
    </recommendedName>
</protein>
<gene>
    <name evidence="2" type="ORF">EJB05_24032</name>
</gene>
<dbReference type="EMBL" id="RWGY01000011">
    <property type="protein sequence ID" value="TVU32307.1"/>
    <property type="molecule type" value="Genomic_DNA"/>
</dbReference>
<feature type="domain" description="F-box" evidence="1">
    <location>
        <begin position="14"/>
        <end position="63"/>
    </location>
</feature>
<evidence type="ECO:0000259" key="1">
    <source>
        <dbReference type="PROSITE" id="PS50181"/>
    </source>
</evidence>
<organism evidence="2 3">
    <name type="scientific">Eragrostis curvula</name>
    <name type="common">weeping love grass</name>
    <dbReference type="NCBI Taxonomy" id="38414"/>
    <lineage>
        <taxon>Eukaryota</taxon>
        <taxon>Viridiplantae</taxon>
        <taxon>Streptophyta</taxon>
        <taxon>Embryophyta</taxon>
        <taxon>Tracheophyta</taxon>
        <taxon>Spermatophyta</taxon>
        <taxon>Magnoliopsida</taxon>
        <taxon>Liliopsida</taxon>
        <taxon>Poales</taxon>
        <taxon>Poaceae</taxon>
        <taxon>PACMAD clade</taxon>
        <taxon>Chloridoideae</taxon>
        <taxon>Eragrostideae</taxon>
        <taxon>Eragrostidinae</taxon>
        <taxon>Eragrostis</taxon>
    </lineage>
</organism>
<dbReference type="Proteomes" id="UP000324897">
    <property type="component" value="Chromosome 1"/>
</dbReference>
<dbReference type="OrthoDB" id="662529at2759"/>
<feature type="non-terminal residue" evidence="2">
    <location>
        <position position="1"/>
    </location>
</feature>
<proteinExistence type="predicted"/>
<comment type="caution">
    <text evidence="2">The sequence shown here is derived from an EMBL/GenBank/DDBJ whole genome shotgun (WGS) entry which is preliminary data.</text>
</comment>
<sequence length="471" mass="52688">MDSDGQSRRQVRDRDRISSLPDDLLHDILVRLRSTPAAARTSLLSRRWRHVWTQLPEIVLDELAADSVDAALAANMAPTLSRLAISEPSTPVGAGRFLECARVAAWLRVASQRLAGKLSVDLPEGGVRVEEELVLPPMERVTEIWFWAENILRPPPAGSSFPALRSVDITDARMEARDMEECFGSSRCPRLQALSLRRVSLVTMSDVSIRSETLERLFFNGRNVSRLEVVAPRLELLRAPKILGSRDFLVPGRVVAPRLADVAWYGTYDPRHHQFVGAGRHLRKRLVVQIPMAALMQRFDTVDELSLRLAIPDGVRGYESFLEATHRLAKCDAIQVFLDTRKHAYAPSVLHVLRKSTGLRKLVVPLPPMTLGSKSYPCWSPCPCCCPESYKNDNFALDSLQEVVIMDFRGLPHHVEFLTLFLGCNAAVLRNVTINMSADAPVVSEEIFQKIRSFAPPNVHVAFSVSSRHTL</sequence>
<dbReference type="Pfam" id="PF00646">
    <property type="entry name" value="F-box"/>
    <property type="match status" value="1"/>
</dbReference>
<reference evidence="2 3" key="1">
    <citation type="journal article" date="2019" name="Sci. Rep.">
        <title>A high-quality genome of Eragrostis curvula grass provides insights into Poaceae evolution and supports new strategies to enhance forage quality.</title>
        <authorList>
            <person name="Carballo J."/>
            <person name="Santos B.A.C.M."/>
            <person name="Zappacosta D."/>
            <person name="Garbus I."/>
            <person name="Selva J.P."/>
            <person name="Gallo C.A."/>
            <person name="Diaz A."/>
            <person name="Albertini E."/>
            <person name="Caccamo M."/>
            <person name="Echenique V."/>
        </authorList>
    </citation>
    <scope>NUCLEOTIDE SEQUENCE [LARGE SCALE GENOMIC DNA]</scope>
    <source>
        <strain evidence="3">cv. Victoria</strain>
        <tissue evidence="2">Leaf</tissue>
    </source>
</reference>
<dbReference type="PANTHER" id="PTHR34709:SF68">
    <property type="entry name" value="OS07G0550432 PROTEIN"/>
    <property type="match status" value="1"/>
</dbReference>